<evidence type="ECO:0000259" key="5">
    <source>
        <dbReference type="PROSITE" id="PS51842"/>
    </source>
</evidence>
<dbReference type="InParanoid" id="A0A1S3GW21"/>
<dbReference type="RefSeq" id="XP_012892890.1">
    <property type="nucleotide sequence ID" value="XM_013037436.1"/>
</dbReference>
<dbReference type="FunFam" id="1.20.5.170:FF:000002">
    <property type="entry name" value="Type I keratin KA11"/>
    <property type="match status" value="1"/>
</dbReference>
<keyword evidence="2 4" id="KW-0175">Coiled coil</keyword>
<evidence type="ECO:0000256" key="3">
    <source>
        <dbReference type="RuleBase" id="RU000685"/>
    </source>
</evidence>
<dbReference type="GO" id="GO:0005198">
    <property type="term" value="F:structural molecule activity"/>
    <property type="evidence" value="ECO:0007669"/>
    <property type="project" value="InterPro"/>
</dbReference>
<dbReference type="GO" id="GO:0030855">
    <property type="term" value="P:epithelial cell differentiation"/>
    <property type="evidence" value="ECO:0007669"/>
    <property type="project" value="TreeGrafter"/>
</dbReference>
<feature type="domain" description="IF rod" evidence="5">
    <location>
        <begin position="1"/>
        <end position="171"/>
    </location>
</feature>
<sequence>ELQSYRAGSPGEVSVEMDAAPGLDLTGILNDMRAQFEAAAEQNRKDAEAWYLEKSGELRKEISSNTEQLQSSKSEISDLRRELQNLEIELQSQLAMKKSLEESLAETQGDYCGQLSQVQQLAGDLEEQLQQVRADAERQSAEHQRLLNVKARLEMEIETYRRLLEGEAEGAEFDESLLVLSNKSQAGSIDSSKDPHKTRKIKTIVQEVVNGEVVSSQIQETEEQI</sequence>
<dbReference type="PROSITE" id="PS00226">
    <property type="entry name" value="IF_ROD_1"/>
    <property type="match status" value="1"/>
</dbReference>
<feature type="non-terminal residue" evidence="7">
    <location>
        <position position="1"/>
    </location>
</feature>
<name>A0A1S3GW21_DIPOR</name>
<protein>
    <submittedName>
        <fullName evidence="7">Keratin, type I cytoskeletal 12-like</fullName>
    </submittedName>
</protein>
<evidence type="ECO:0000313" key="7">
    <source>
        <dbReference type="RefSeq" id="XP_012892890.1"/>
    </source>
</evidence>
<accession>A0A1S3GW21</accession>
<dbReference type="GO" id="GO:0005882">
    <property type="term" value="C:intermediate filament"/>
    <property type="evidence" value="ECO:0007669"/>
    <property type="project" value="UniProtKB-KW"/>
</dbReference>
<dbReference type="KEGG" id="dord:106002582"/>
<feature type="coiled-coil region" evidence="4">
    <location>
        <begin position="62"/>
        <end position="163"/>
    </location>
</feature>
<proteinExistence type="inferred from homology"/>
<dbReference type="AlphaFoldDB" id="A0A1S3GW21"/>
<dbReference type="Gene3D" id="1.20.5.170">
    <property type="match status" value="1"/>
</dbReference>
<reference evidence="7" key="1">
    <citation type="submission" date="2025-08" db="UniProtKB">
        <authorList>
            <consortium name="RefSeq"/>
        </authorList>
    </citation>
    <scope>IDENTIFICATION</scope>
    <source>
        <tissue evidence="7">Kidney</tissue>
    </source>
</reference>
<dbReference type="PANTHER" id="PTHR23239:SF369">
    <property type="entry name" value="KERATIN, TYPE I CYTOSKELETAL 12"/>
    <property type="match status" value="1"/>
</dbReference>
<comment type="similarity">
    <text evidence="3">Belongs to the intermediate filament family.</text>
</comment>
<dbReference type="Pfam" id="PF00038">
    <property type="entry name" value="Filament"/>
    <property type="match status" value="1"/>
</dbReference>
<evidence type="ECO:0000256" key="4">
    <source>
        <dbReference type="SAM" id="Coils"/>
    </source>
</evidence>
<dbReference type="GO" id="GO:0002009">
    <property type="term" value="P:morphogenesis of an epithelium"/>
    <property type="evidence" value="ECO:0007669"/>
    <property type="project" value="TreeGrafter"/>
</dbReference>
<dbReference type="PANTHER" id="PTHR23239">
    <property type="entry name" value="INTERMEDIATE FILAMENT"/>
    <property type="match status" value="1"/>
</dbReference>
<dbReference type="InterPro" id="IPR018039">
    <property type="entry name" value="IF_conserved"/>
</dbReference>
<dbReference type="SUPFAM" id="SSF64593">
    <property type="entry name" value="Intermediate filament protein, coiled coil region"/>
    <property type="match status" value="1"/>
</dbReference>
<evidence type="ECO:0000256" key="2">
    <source>
        <dbReference type="ARBA" id="ARBA00023054"/>
    </source>
</evidence>
<dbReference type="Gene3D" id="1.20.5.500">
    <property type="entry name" value="Single helix bin"/>
    <property type="match status" value="1"/>
</dbReference>
<evidence type="ECO:0000313" key="6">
    <source>
        <dbReference type="Proteomes" id="UP000081671"/>
    </source>
</evidence>
<keyword evidence="6" id="KW-1185">Reference proteome</keyword>
<dbReference type="OrthoDB" id="2441647at2759"/>
<dbReference type="InterPro" id="IPR039008">
    <property type="entry name" value="IF_rod_dom"/>
</dbReference>
<dbReference type="GeneID" id="106002582"/>
<evidence type="ECO:0000256" key="1">
    <source>
        <dbReference type="ARBA" id="ARBA00022754"/>
    </source>
</evidence>
<keyword evidence="1 3" id="KW-0403">Intermediate filament</keyword>
<dbReference type="GO" id="GO:0045109">
    <property type="term" value="P:intermediate filament organization"/>
    <property type="evidence" value="ECO:0007669"/>
    <property type="project" value="TreeGrafter"/>
</dbReference>
<dbReference type="PROSITE" id="PS51842">
    <property type="entry name" value="IF_ROD_2"/>
    <property type="match status" value="1"/>
</dbReference>
<gene>
    <name evidence="7" type="primary">LOC106002582</name>
</gene>
<dbReference type="PRINTS" id="PR01248">
    <property type="entry name" value="TYPE1KERATIN"/>
</dbReference>
<organism evidence="6 7">
    <name type="scientific">Dipodomys ordii</name>
    <name type="common">Ord's kangaroo rat</name>
    <dbReference type="NCBI Taxonomy" id="10020"/>
    <lineage>
        <taxon>Eukaryota</taxon>
        <taxon>Metazoa</taxon>
        <taxon>Chordata</taxon>
        <taxon>Craniata</taxon>
        <taxon>Vertebrata</taxon>
        <taxon>Euteleostomi</taxon>
        <taxon>Mammalia</taxon>
        <taxon>Eutheria</taxon>
        <taxon>Euarchontoglires</taxon>
        <taxon>Glires</taxon>
        <taxon>Rodentia</taxon>
        <taxon>Castorimorpha</taxon>
        <taxon>Heteromyidae</taxon>
        <taxon>Dipodomyinae</taxon>
        <taxon>Dipodomys</taxon>
    </lineage>
</organism>
<dbReference type="Proteomes" id="UP000081671">
    <property type="component" value="Unplaced"/>
</dbReference>
<dbReference type="FunFam" id="1.20.5.500:FF:000001">
    <property type="entry name" value="Type II keratin 23"/>
    <property type="match status" value="1"/>
</dbReference>
<dbReference type="SMART" id="SM01391">
    <property type="entry name" value="Filament"/>
    <property type="match status" value="1"/>
</dbReference>
<dbReference type="InterPro" id="IPR002957">
    <property type="entry name" value="Keratin_I"/>
</dbReference>